<evidence type="ECO:0000313" key="1">
    <source>
        <dbReference type="EMBL" id="KZV79263.1"/>
    </source>
</evidence>
<evidence type="ECO:0000313" key="3">
    <source>
        <dbReference type="Proteomes" id="UP000077266"/>
    </source>
</evidence>
<dbReference type="EMBL" id="KV426649">
    <property type="protein sequence ID" value="KZV79263.1"/>
    <property type="molecule type" value="Genomic_DNA"/>
</dbReference>
<proteinExistence type="predicted"/>
<evidence type="ECO:0000313" key="2">
    <source>
        <dbReference type="EMBL" id="KZV92988.1"/>
    </source>
</evidence>
<dbReference type="EMBL" id="KV425998">
    <property type="protein sequence ID" value="KZV92988.1"/>
    <property type="molecule type" value="Genomic_DNA"/>
</dbReference>
<dbReference type="Pfam" id="PF18759">
    <property type="entry name" value="Plavaka"/>
    <property type="match status" value="1"/>
</dbReference>
<organism evidence="2 3">
    <name type="scientific">Exidia glandulosa HHB12029</name>
    <dbReference type="NCBI Taxonomy" id="1314781"/>
    <lineage>
        <taxon>Eukaryota</taxon>
        <taxon>Fungi</taxon>
        <taxon>Dikarya</taxon>
        <taxon>Basidiomycota</taxon>
        <taxon>Agaricomycotina</taxon>
        <taxon>Agaricomycetes</taxon>
        <taxon>Auriculariales</taxon>
        <taxon>Exidiaceae</taxon>
        <taxon>Exidia</taxon>
    </lineage>
</organism>
<feature type="non-terminal residue" evidence="2">
    <location>
        <position position="216"/>
    </location>
</feature>
<name>A0A165I703_EXIGL</name>
<dbReference type="Proteomes" id="UP000077266">
    <property type="component" value="Unassembled WGS sequence"/>
</dbReference>
<protein>
    <submittedName>
        <fullName evidence="2">Uncharacterized protein</fullName>
    </submittedName>
</protein>
<dbReference type="OrthoDB" id="3232941at2759"/>
<keyword evidence="3" id="KW-1185">Reference proteome</keyword>
<dbReference type="InterPro" id="IPR041078">
    <property type="entry name" value="Plavaka"/>
</dbReference>
<gene>
    <name evidence="2" type="ORF">EXIGLDRAFT_613632</name>
    <name evidence="1" type="ORF">EXIGLDRAFT_632328</name>
</gene>
<accession>A0A165I703</accession>
<sequence length="216" mass="24771">MKLKSATAIEQFLRKHGLSYISEPYWKDWRRVNIYEAVAPDILHQLYQGLIRHLTAWCRTIFGDDELDARFSRVPPTFGLRRFENGISKLQRPSGAEHRAVAKQLQTCIASAGVDKRIVRATKAILDFTVMAQYECHSDDTLEDLTDAVDRWHKNKEVFKELGALVAGFNFPKMHSMQHYNPSIKLFGILPTLSTDIGERLHIVQVKDAYNASNKK</sequence>
<dbReference type="AlphaFoldDB" id="A0A165I703"/>
<dbReference type="STRING" id="1314781.A0A165I703"/>
<reference evidence="2 3" key="1">
    <citation type="journal article" date="2016" name="Mol. Biol. Evol.">
        <title>Comparative Genomics of Early-Diverging Mushroom-Forming Fungi Provides Insights into the Origins of Lignocellulose Decay Capabilities.</title>
        <authorList>
            <person name="Nagy L.G."/>
            <person name="Riley R."/>
            <person name="Tritt A."/>
            <person name="Adam C."/>
            <person name="Daum C."/>
            <person name="Floudas D."/>
            <person name="Sun H."/>
            <person name="Yadav J.S."/>
            <person name="Pangilinan J."/>
            <person name="Larsson K.H."/>
            <person name="Matsuura K."/>
            <person name="Barry K."/>
            <person name="Labutti K."/>
            <person name="Kuo R."/>
            <person name="Ohm R.A."/>
            <person name="Bhattacharya S.S."/>
            <person name="Shirouzu T."/>
            <person name="Yoshinaga Y."/>
            <person name="Martin F.M."/>
            <person name="Grigoriev I.V."/>
            <person name="Hibbett D.S."/>
        </authorList>
    </citation>
    <scope>NUCLEOTIDE SEQUENCE [LARGE SCALE GENOMIC DNA]</scope>
    <source>
        <strain evidence="2 3">HHB12029</strain>
    </source>
</reference>